<feature type="region of interest" description="Disordered" evidence="12">
    <location>
        <begin position="148"/>
        <end position="169"/>
    </location>
</feature>
<evidence type="ECO:0000256" key="8">
    <source>
        <dbReference type="HAMAP-Rule" id="MF_00377"/>
    </source>
</evidence>
<feature type="domain" description="Chromosomal replication initiator DnaA C-terminal" evidence="14">
    <location>
        <begin position="427"/>
        <end position="496"/>
    </location>
</feature>
<evidence type="ECO:0000256" key="1">
    <source>
        <dbReference type="ARBA" id="ARBA00006583"/>
    </source>
</evidence>
<comment type="caution">
    <text evidence="8">Lacks conserved residue(s) required for the propagation of feature annotation.</text>
</comment>
<feature type="binding site" evidence="8">
    <location>
        <position position="228"/>
    </location>
    <ligand>
        <name>ATP</name>
        <dbReference type="ChEBI" id="CHEBI:30616"/>
    </ligand>
</feature>
<dbReference type="InterPro" id="IPR018312">
    <property type="entry name" value="Chromosome_initiator_DnaA_CS"/>
</dbReference>
<keyword evidence="6 8" id="KW-0446">Lipid-binding</keyword>
<comment type="function">
    <text evidence="8 10">Plays an essential role in the initiation and regulation of chromosomal replication. ATP-DnaA binds to the origin of replication (oriC) to initiate formation of the DNA replication initiation complex once per cell cycle. Binds the DnaA box (a 9 base pair repeat at the origin) and separates the double-stranded (ds)DNA. Forms a right-handed helical filament on oriC DNA; dsDNA binds to the exterior of the filament while single-stranded (ss)DNA is stabiized in the filament's interior. The ATP-DnaA-oriC complex binds and stabilizes one strand of the AT-rich DNA unwinding element (DUE), permitting loading of DNA polymerase. After initiation quickly degrades to an ADP-DnaA complex that is not apt for DNA replication. Binds acidic phospholipids.</text>
</comment>
<keyword evidence="7 8" id="KW-0238">DNA-binding</keyword>
<reference evidence="15 16" key="1">
    <citation type="submission" date="2016-08" db="EMBL/GenBank/DDBJ databases">
        <title>Analysis of Carbohydrate Active Enzymes in Thermogemmatispora T81 Reveals Carbohydrate Degradation Ability.</title>
        <authorList>
            <person name="Tomazini A."/>
            <person name="Lal S."/>
            <person name="Stott M."/>
            <person name="Henrissat B."/>
            <person name="Polikarpov I."/>
            <person name="Sparling R."/>
            <person name="Levin D.B."/>
        </authorList>
    </citation>
    <scope>NUCLEOTIDE SEQUENCE [LARGE SCALE GENOMIC DNA]</scope>
    <source>
        <strain evidence="15 16">T81</strain>
    </source>
</reference>
<dbReference type="Pfam" id="PF00308">
    <property type="entry name" value="Bac_DnaA"/>
    <property type="match status" value="1"/>
</dbReference>
<dbReference type="CDD" id="cd00009">
    <property type="entry name" value="AAA"/>
    <property type="match status" value="1"/>
</dbReference>
<keyword evidence="2 8" id="KW-0963">Cytoplasm</keyword>
<comment type="subunit">
    <text evidence="8">Oligomerizes as a right-handed, spiral filament on DNA at oriC.</text>
</comment>
<organism evidence="15 16">
    <name type="scientific">Thermogemmatispora tikiterensis</name>
    <dbReference type="NCBI Taxonomy" id="1825093"/>
    <lineage>
        <taxon>Bacteria</taxon>
        <taxon>Bacillati</taxon>
        <taxon>Chloroflexota</taxon>
        <taxon>Ktedonobacteria</taxon>
        <taxon>Thermogemmatisporales</taxon>
        <taxon>Thermogemmatisporaceae</taxon>
        <taxon>Thermogemmatispora</taxon>
    </lineage>
</organism>
<feature type="binding site" evidence="8">
    <location>
        <position position="230"/>
    </location>
    <ligand>
        <name>ATP</name>
        <dbReference type="ChEBI" id="CHEBI:30616"/>
    </ligand>
</feature>
<dbReference type="GO" id="GO:0005737">
    <property type="term" value="C:cytoplasm"/>
    <property type="evidence" value="ECO:0007669"/>
    <property type="project" value="UniProtKB-SubCell"/>
</dbReference>
<dbReference type="InterPro" id="IPR010921">
    <property type="entry name" value="Trp_repressor/repl_initiator"/>
</dbReference>
<evidence type="ECO:0000259" key="13">
    <source>
        <dbReference type="SMART" id="SM00382"/>
    </source>
</evidence>
<comment type="subcellular location">
    <subcellularLocation>
        <location evidence="8">Cytoplasm</location>
    </subcellularLocation>
</comment>
<evidence type="ECO:0000256" key="6">
    <source>
        <dbReference type="ARBA" id="ARBA00023121"/>
    </source>
</evidence>
<evidence type="ECO:0000259" key="14">
    <source>
        <dbReference type="SMART" id="SM00760"/>
    </source>
</evidence>
<comment type="caution">
    <text evidence="15">The sequence shown here is derived from an EMBL/GenBank/DDBJ whole genome shotgun (WGS) entry which is preliminary data.</text>
</comment>
<accession>A0A328VMK2</accession>
<dbReference type="GO" id="GO:0008289">
    <property type="term" value="F:lipid binding"/>
    <property type="evidence" value="ECO:0007669"/>
    <property type="project" value="UniProtKB-KW"/>
</dbReference>
<dbReference type="EMBL" id="MCIF01000002">
    <property type="protein sequence ID" value="RAQ96344.1"/>
    <property type="molecule type" value="Genomic_DNA"/>
</dbReference>
<dbReference type="FunFam" id="3.40.50.300:FF:000150">
    <property type="entry name" value="Chromosomal replication initiator protein DnaA"/>
    <property type="match status" value="1"/>
</dbReference>
<dbReference type="InterPro" id="IPR003593">
    <property type="entry name" value="AAA+_ATPase"/>
</dbReference>
<evidence type="ECO:0000256" key="5">
    <source>
        <dbReference type="ARBA" id="ARBA00022840"/>
    </source>
</evidence>
<dbReference type="InterPro" id="IPR027417">
    <property type="entry name" value="P-loop_NTPase"/>
</dbReference>
<gene>
    <name evidence="8" type="primary">dnaA</name>
    <name evidence="15" type="ORF">A4R35_12430</name>
</gene>
<dbReference type="PROSITE" id="PS01008">
    <property type="entry name" value="DNAA"/>
    <property type="match status" value="1"/>
</dbReference>
<name>A0A328VMK2_9CHLR</name>
<evidence type="ECO:0000256" key="12">
    <source>
        <dbReference type="SAM" id="MobiDB-lite"/>
    </source>
</evidence>
<dbReference type="PANTHER" id="PTHR30050">
    <property type="entry name" value="CHROMOSOMAL REPLICATION INITIATOR PROTEIN DNAA"/>
    <property type="match status" value="1"/>
</dbReference>
<feature type="domain" description="AAA+ ATPase" evidence="13">
    <location>
        <begin position="217"/>
        <end position="343"/>
    </location>
</feature>
<proteinExistence type="inferred from homology"/>
<dbReference type="GO" id="GO:0006270">
    <property type="term" value="P:DNA replication initiation"/>
    <property type="evidence" value="ECO:0007669"/>
    <property type="project" value="UniProtKB-UniRule"/>
</dbReference>
<dbReference type="HAMAP" id="MF_00377">
    <property type="entry name" value="DnaA_bact"/>
    <property type="match status" value="1"/>
</dbReference>
<dbReference type="GO" id="GO:0006275">
    <property type="term" value="P:regulation of DNA replication"/>
    <property type="evidence" value="ECO:0007669"/>
    <property type="project" value="UniProtKB-UniRule"/>
</dbReference>
<evidence type="ECO:0000256" key="4">
    <source>
        <dbReference type="ARBA" id="ARBA00022741"/>
    </source>
</evidence>
<evidence type="ECO:0000256" key="3">
    <source>
        <dbReference type="ARBA" id="ARBA00022705"/>
    </source>
</evidence>
<dbReference type="PRINTS" id="PR00051">
    <property type="entry name" value="DNAA"/>
</dbReference>
<dbReference type="Pfam" id="PF08299">
    <property type="entry name" value="Bac_DnaA_C"/>
    <property type="match status" value="1"/>
</dbReference>
<dbReference type="Gene3D" id="1.10.8.60">
    <property type="match status" value="1"/>
</dbReference>
<feature type="binding site" evidence="8">
    <location>
        <position position="231"/>
    </location>
    <ligand>
        <name>ATP</name>
        <dbReference type="ChEBI" id="CHEBI:30616"/>
    </ligand>
</feature>
<feature type="region of interest" description="Domain IV, binds dsDNA" evidence="8">
    <location>
        <begin position="399"/>
        <end position="520"/>
    </location>
</feature>
<dbReference type="SMART" id="SM00760">
    <property type="entry name" value="Bac_DnaA_C"/>
    <property type="match status" value="1"/>
</dbReference>
<evidence type="ECO:0000256" key="9">
    <source>
        <dbReference type="NCBIfam" id="TIGR00362"/>
    </source>
</evidence>
<keyword evidence="3 8" id="KW-0235">DNA replication</keyword>
<sequence length="520" mass="58224">MIRVNPATLWHRALQRLELLPVDVVARVWLRTARLMPVAPARESPATTGEREALSFWLLVPDALASALIQQQCQPAIEQALAELVQQPVTLRVVAASGAANDAPREAHADEEMEMAAMEDRQRITETFVARHSRNDPTPPSPYYDYDLPSKPPVHAPHDSTLPGSLAGGTLSWEQESAGAMPNRLNPRYTFDAFIVGNSNRLAHAASYAVAEAPGEAYNPLFLYGGVGLGKTHLLHAIGHKGAQAGLTVLYVSSEQFTNEIINAIRYRTTEEFRAKYRSVDILLVDDIQFIAGKESTEEEFFHTFNSLYEMSKQIVICSDRPPKAIVSLEERLRSRFEWGLIADIQPPDLETRMAILRVKADMLHYPVPDEVIAYIASRVQTNIRELEGCLNRLMAYQQLHRTELTLDMARAAMSSLGNGSREVQLSGRQIAQAVADYFHIPLEAMCGKQRDKQIVIPRQIAMYLIRQETQLSLLEIGQLFGGRDHSTVLHACEKIERAMQLDPGLRRDVVAIRELLLPR</sequence>
<dbReference type="SUPFAM" id="SSF48295">
    <property type="entry name" value="TrpR-like"/>
    <property type="match status" value="1"/>
</dbReference>
<evidence type="ECO:0000313" key="16">
    <source>
        <dbReference type="Proteomes" id="UP000248706"/>
    </source>
</evidence>
<dbReference type="InterPro" id="IPR013317">
    <property type="entry name" value="DnaA_dom"/>
</dbReference>
<dbReference type="InterPro" id="IPR013159">
    <property type="entry name" value="DnaA_C"/>
</dbReference>
<dbReference type="Gene3D" id="3.40.50.300">
    <property type="entry name" value="P-loop containing nucleotide triphosphate hydrolases"/>
    <property type="match status" value="1"/>
</dbReference>
<keyword evidence="5 8" id="KW-0067">ATP-binding</keyword>
<dbReference type="GO" id="GO:0005524">
    <property type="term" value="F:ATP binding"/>
    <property type="evidence" value="ECO:0007669"/>
    <property type="project" value="UniProtKB-UniRule"/>
</dbReference>
<dbReference type="SMART" id="SM00382">
    <property type="entry name" value="AAA"/>
    <property type="match status" value="1"/>
</dbReference>
<protein>
    <recommendedName>
        <fullName evidence="8 9">Chromosomal replication initiator protein DnaA</fullName>
    </recommendedName>
</protein>
<evidence type="ECO:0000313" key="15">
    <source>
        <dbReference type="EMBL" id="RAQ96344.1"/>
    </source>
</evidence>
<comment type="similarity">
    <text evidence="1 8 11">Belongs to the DnaA family.</text>
</comment>
<dbReference type="InterPro" id="IPR001957">
    <property type="entry name" value="Chromosome_initiator_DnaA"/>
</dbReference>
<evidence type="ECO:0000256" key="7">
    <source>
        <dbReference type="ARBA" id="ARBA00023125"/>
    </source>
</evidence>
<feature type="region of interest" description="Domain I, interacts with DnaA modulators" evidence="8">
    <location>
        <begin position="1"/>
        <end position="126"/>
    </location>
</feature>
<dbReference type="Gene3D" id="1.10.1750.10">
    <property type="match status" value="1"/>
</dbReference>
<dbReference type="AlphaFoldDB" id="A0A328VMK2"/>
<dbReference type="NCBIfam" id="TIGR00362">
    <property type="entry name" value="DnaA"/>
    <property type="match status" value="1"/>
</dbReference>
<dbReference type="Proteomes" id="UP000248706">
    <property type="component" value="Unassembled WGS sequence"/>
</dbReference>
<comment type="domain">
    <text evidence="8">Domain I is involved in oligomerization and binding regulators, domain II is flexibile and of varying length in different bacteria, domain III forms the AAA+ region, while domain IV binds dsDNA.</text>
</comment>
<feature type="binding site" evidence="8">
    <location>
        <position position="232"/>
    </location>
    <ligand>
        <name>ATP</name>
        <dbReference type="ChEBI" id="CHEBI:30616"/>
    </ligand>
</feature>
<keyword evidence="16" id="KW-1185">Reference proteome</keyword>
<evidence type="ECO:0000256" key="10">
    <source>
        <dbReference type="RuleBase" id="RU000577"/>
    </source>
</evidence>
<dbReference type="PANTHER" id="PTHR30050:SF2">
    <property type="entry name" value="CHROMOSOMAL REPLICATION INITIATOR PROTEIN DNAA"/>
    <property type="match status" value="1"/>
</dbReference>
<evidence type="ECO:0000256" key="2">
    <source>
        <dbReference type="ARBA" id="ARBA00022490"/>
    </source>
</evidence>
<keyword evidence="4 8" id="KW-0547">Nucleotide-binding</keyword>
<dbReference type="GO" id="GO:0005886">
    <property type="term" value="C:plasma membrane"/>
    <property type="evidence" value="ECO:0007669"/>
    <property type="project" value="TreeGrafter"/>
</dbReference>
<dbReference type="GO" id="GO:0003688">
    <property type="term" value="F:DNA replication origin binding"/>
    <property type="evidence" value="ECO:0007669"/>
    <property type="project" value="UniProtKB-UniRule"/>
</dbReference>
<dbReference type="InterPro" id="IPR020591">
    <property type="entry name" value="Chromosome_initiator_DnaA-like"/>
</dbReference>
<dbReference type="SUPFAM" id="SSF52540">
    <property type="entry name" value="P-loop containing nucleoside triphosphate hydrolases"/>
    <property type="match status" value="1"/>
</dbReference>
<evidence type="ECO:0000256" key="11">
    <source>
        <dbReference type="RuleBase" id="RU004227"/>
    </source>
</evidence>
<dbReference type="CDD" id="cd06571">
    <property type="entry name" value="Bac_DnaA_C"/>
    <property type="match status" value="1"/>
</dbReference>